<gene>
    <name evidence="1" type="ORF">AVEN_120134_1</name>
</gene>
<organism evidence="1 2">
    <name type="scientific">Araneus ventricosus</name>
    <name type="common">Orbweaver spider</name>
    <name type="synonym">Epeira ventricosa</name>
    <dbReference type="NCBI Taxonomy" id="182803"/>
    <lineage>
        <taxon>Eukaryota</taxon>
        <taxon>Metazoa</taxon>
        <taxon>Ecdysozoa</taxon>
        <taxon>Arthropoda</taxon>
        <taxon>Chelicerata</taxon>
        <taxon>Arachnida</taxon>
        <taxon>Araneae</taxon>
        <taxon>Araneomorphae</taxon>
        <taxon>Entelegynae</taxon>
        <taxon>Araneoidea</taxon>
        <taxon>Araneidae</taxon>
        <taxon>Araneus</taxon>
    </lineage>
</organism>
<dbReference type="OrthoDB" id="6569747at2759"/>
<name>A0A4Y2MHW2_ARAVE</name>
<keyword evidence="2" id="KW-1185">Reference proteome</keyword>
<accession>A0A4Y2MHW2</accession>
<dbReference type="Proteomes" id="UP000499080">
    <property type="component" value="Unassembled WGS sequence"/>
</dbReference>
<sequence length="105" mass="12550">MKNFVEHEFSSDIDLTENYRDQWVAMKIKVDLILSTNEENDEISSAVNETKRNFRLPKLELKRFDGDTKNWLGFWGQLKKIMRMIVSIEMTCSSFFCKQQKLVHR</sequence>
<protein>
    <submittedName>
        <fullName evidence="1">Uncharacterized protein</fullName>
    </submittedName>
</protein>
<evidence type="ECO:0000313" key="2">
    <source>
        <dbReference type="Proteomes" id="UP000499080"/>
    </source>
</evidence>
<reference evidence="1 2" key="1">
    <citation type="journal article" date="2019" name="Sci. Rep.">
        <title>Orb-weaving spider Araneus ventricosus genome elucidates the spidroin gene catalogue.</title>
        <authorList>
            <person name="Kono N."/>
            <person name="Nakamura H."/>
            <person name="Ohtoshi R."/>
            <person name="Moran D.A.P."/>
            <person name="Shinohara A."/>
            <person name="Yoshida Y."/>
            <person name="Fujiwara M."/>
            <person name="Mori M."/>
            <person name="Tomita M."/>
            <person name="Arakawa K."/>
        </authorList>
    </citation>
    <scope>NUCLEOTIDE SEQUENCE [LARGE SCALE GENOMIC DNA]</scope>
</reference>
<dbReference type="AlphaFoldDB" id="A0A4Y2MHW2"/>
<dbReference type="EMBL" id="BGPR01007424">
    <property type="protein sequence ID" value="GBN26735.1"/>
    <property type="molecule type" value="Genomic_DNA"/>
</dbReference>
<evidence type="ECO:0000313" key="1">
    <source>
        <dbReference type="EMBL" id="GBN26735.1"/>
    </source>
</evidence>
<proteinExistence type="predicted"/>
<comment type="caution">
    <text evidence="1">The sequence shown here is derived from an EMBL/GenBank/DDBJ whole genome shotgun (WGS) entry which is preliminary data.</text>
</comment>